<dbReference type="RefSeq" id="WP_025343250.1">
    <property type="nucleotide sequence ID" value="NZ_CP007201.1"/>
</dbReference>
<dbReference type="Gene3D" id="3.30.930.30">
    <property type="match status" value="1"/>
</dbReference>
<organism evidence="1 2">
    <name type="scientific">Sulfurospirillum multivorans (strain DM 12446 / JCM 15788 / NBRC 109480)</name>
    <dbReference type="NCBI Taxonomy" id="1150621"/>
    <lineage>
        <taxon>Bacteria</taxon>
        <taxon>Pseudomonadati</taxon>
        <taxon>Campylobacterota</taxon>
        <taxon>Epsilonproteobacteria</taxon>
        <taxon>Campylobacterales</taxon>
        <taxon>Sulfurospirillaceae</taxon>
        <taxon>Sulfurospirillum</taxon>
    </lineage>
</organism>
<dbReference type="EMBL" id="CP007201">
    <property type="protein sequence ID" value="AHJ11324.1"/>
    <property type="molecule type" value="Genomic_DNA"/>
</dbReference>
<dbReference type="AlphaFoldDB" id="A0AA86AJ11"/>
<dbReference type="KEGG" id="smul:SMUL_0036"/>
<evidence type="ECO:0000313" key="2">
    <source>
        <dbReference type="Proteomes" id="UP000019322"/>
    </source>
</evidence>
<proteinExistence type="predicted"/>
<name>A0AA86AJ11_SULMK</name>
<reference evidence="1 2" key="1">
    <citation type="journal article" date="2014" name="Environ. Microbiol.">
        <title>Insights into organohalide respiration and the versatile catabolism of Sulfurospirillum multivorans gained from comparative genomics and physiological studies.</title>
        <authorList>
            <person name="Goris T."/>
            <person name="Schubert T."/>
            <person name="Gadkari J."/>
            <person name="Wubet T."/>
            <person name="Tarkka M."/>
            <person name="Buscot F."/>
            <person name="Adrian L."/>
            <person name="Diekert G."/>
        </authorList>
    </citation>
    <scope>NUCLEOTIDE SEQUENCE [LARGE SCALE GENOMIC DNA]</scope>
    <source>
        <strain evidence="2">DM 12446 / JCM 15788 / NBRC 109480</strain>
    </source>
</reference>
<accession>A0AA86AJ11</accession>
<gene>
    <name evidence="1" type="ORF">SMUL_0036</name>
</gene>
<protein>
    <submittedName>
        <fullName evidence="1">Mobile element protein</fullName>
    </submittedName>
</protein>
<sequence length="268" mass="30123">MSKFNKFFDLQDSSYKDLRVISLKSEQKMSSVYASSSSIGISLRTGNSKGGEICKGQTIITKSNYEIAGKKNKDGKRNTKKEVGSHAAASLDYMDNHGAKDIENDNKDLSNIYDETGERLTKDELSDLKNTMKDQGISSMRRTMIDIGQKGDVTREEYIYLVKDIQNEFIEQTGKNFDYKIAIHTDHVETGGNIHAHILSYGNGRDTGMNKDQLKLFKQISRVKTEKLLESKDRSLKKELNKVLDKAQDISKTIDKLFDNSKGGGLSL</sequence>
<evidence type="ECO:0000313" key="1">
    <source>
        <dbReference type="EMBL" id="AHJ11324.1"/>
    </source>
</evidence>
<dbReference type="Proteomes" id="UP000019322">
    <property type="component" value="Chromosome"/>
</dbReference>